<name>A0A022W347_TRIRU</name>
<reference evidence="1" key="1">
    <citation type="submission" date="2014-02" db="EMBL/GenBank/DDBJ databases">
        <title>The Genome Sequence of Trichophyton rubrum (morphotype fischeri) CBS 288.86.</title>
        <authorList>
            <consortium name="The Broad Institute Genomics Platform"/>
            <person name="Cuomo C.A."/>
            <person name="White T.C."/>
            <person name="Graser Y."/>
            <person name="Martinez-Rossi N."/>
            <person name="Heitman J."/>
            <person name="Young S.K."/>
            <person name="Zeng Q."/>
            <person name="Gargeya S."/>
            <person name="Abouelleil A."/>
            <person name="Alvarado L."/>
            <person name="Chapman S.B."/>
            <person name="Gainer-Dewar J."/>
            <person name="Goldberg J."/>
            <person name="Griggs A."/>
            <person name="Gujja S."/>
            <person name="Hansen M."/>
            <person name="Howarth C."/>
            <person name="Imamovic A."/>
            <person name="Larimer J."/>
            <person name="Martinez D."/>
            <person name="Murphy C."/>
            <person name="Pearson M.D."/>
            <person name="Persinoti G."/>
            <person name="Poon T."/>
            <person name="Priest M."/>
            <person name="Roberts A.D."/>
            <person name="Saif S."/>
            <person name="Shea T.D."/>
            <person name="Sykes S.N."/>
            <person name="Wortman J."/>
            <person name="Nusbaum C."/>
            <person name="Birren B."/>
        </authorList>
    </citation>
    <scope>NUCLEOTIDE SEQUENCE [LARGE SCALE GENOMIC DNA]</scope>
    <source>
        <strain evidence="1">CBS 288.86</strain>
    </source>
</reference>
<accession>A0A022W347</accession>
<organism evidence="1">
    <name type="scientific">Trichophyton rubrum CBS 288.86</name>
    <dbReference type="NCBI Taxonomy" id="1215330"/>
    <lineage>
        <taxon>Eukaryota</taxon>
        <taxon>Fungi</taxon>
        <taxon>Dikarya</taxon>
        <taxon>Ascomycota</taxon>
        <taxon>Pezizomycotina</taxon>
        <taxon>Eurotiomycetes</taxon>
        <taxon>Eurotiomycetidae</taxon>
        <taxon>Onygenales</taxon>
        <taxon>Arthrodermataceae</taxon>
        <taxon>Trichophyton</taxon>
    </lineage>
</organism>
<protein>
    <submittedName>
        <fullName evidence="1">Uncharacterized protein</fullName>
    </submittedName>
</protein>
<sequence length="123" mass="13542">MGALHAPAPCSRAIIDSGRPPMQICKSTGVDKSRNQASLVCLSARDDMCMCFAPVEEEEKGGCQRGSIVDARKQRKQSKQNITAPGRPIETTEMSTRCVGEAEKLIMSYWLHGVYQRNVKKAN</sequence>
<dbReference type="Proteomes" id="UP000023758">
    <property type="component" value="Unassembled WGS sequence"/>
</dbReference>
<dbReference type="EMBL" id="KK207841">
    <property type="protein sequence ID" value="EZF52772.1"/>
    <property type="molecule type" value="Genomic_DNA"/>
</dbReference>
<proteinExistence type="predicted"/>
<dbReference type="AlphaFoldDB" id="A0A022W347"/>
<gene>
    <name evidence="1" type="ORF">H103_04161</name>
</gene>
<dbReference type="HOGENOM" id="CLU_2016857_0_0_1"/>
<evidence type="ECO:0000313" key="1">
    <source>
        <dbReference type="EMBL" id="EZF52772.1"/>
    </source>
</evidence>